<evidence type="ECO:0000256" key="3">
    <source>
        <dbReference type="ARBA" id="ARBA00018727"/>
    </source>
</evidence>
<keyword evidence="6" id="KW-0256">Endoplasmic reticulum</keyword>
<keyword evidence="4 10" id="KW-0732">Signal</keyword>
<dbReference type="SUPFAM" id="SSF50911">
    <property type="entry name" value="Mannose 6-phosphate receptor domain"/>
    <property type="match status" value="1"/>
</dbReference>
<dbReference type="InterPro" id="IPR012913">
    <property type="entry name" value="OS9-like_dom"/>
</dbReference>
<keyword evidence="7" id="KW-1015">Disulfide bond</keyword>
<dbReference type="InterPro" id="IPR044865">
    <property type="entry name" value="MRH_dom"/>
</dbReference>
<evidence type="ECO:0000256" key="7">
    <source>
        <dbReference type="ARBA" id="ARBA00023157"/>
    </source>
</evidence>
<feature type="chain" id="PRO_5002199710" description="Protein OS-9 homolog" evidence="10">
    <location>
        <begin position="20"/>
        <end position="432"/>
    </location>
</feature>
<feature type="coiled-coil region" evidence="8">
    <location>
        <begin position="76"/>
        <end position="108"/>
    </location>
</feature>
<dbReference type="InterPro" id="IPR045149">
    <property type="entry name" value="OS-9-like"/>
</dbReference>
<dbReference type="Gene3D" id="2.70.130.10">
    <property type="entry name" value="Mannose-6-phosphate receptor binding domain"/>
    <property type="match status" value="1"/>
</dbReference>
<organism evidence="12">
    <name type="scientific">Mucor ambiguus</name>
    <dbReference type="NCBI Taxonomy" id="91626"/>
    <lineage>
        <taxon>Eukaryota</taxon>
        <taxon>Fungi</taxon>
        <taxon>Fungi incertae sedis</taxon>
        <taxon>Mucoromycota</taxon>
        <taxon>Mucoromycotina</taxon>
        <taxon>Mucoromycetes</taxon>
        <taxon>Mucorales</taxon>
        <taxon>Mucorineae</taxon>
        <taxon>Mucoraceae</taxon>
        <taxon>Mucor</taxon>
    </lineage>
</organism>
<dbReference type="EMBL" id="DF836363">
    <property type="protein sequence ID" value="GAN04823.1"/>
    <property type="molecule type" value="Genomic_DNA"/>
</dbReference>
<dbReference type="Proteomes" id="UP000053815">
    <property type="component" value="Unassembled WGS sequence"/>
</dbReference>
<name>A0A0C9MS12_9FUNG</name>
<feature type="compositionally biased region" description="Basic and acidic residues" evidence="9">
    <location>
        <begin position="409"/>
        <end position="422"/>
    </location>
</feature>
<evidence type="ECO:0000256" key="5">
    <source>
        <dbReference type="ARBA" id="ARBA00022734"/>
    </source>
</evidence>
<evidence type="ECO:0000256" key="6">
    <source>
        <dbReference type="ARBA" id="ARBA00022824"/>
    </source>
</evidence>
<dbReference type="PANTHER" id="PTHR15414:SF0">
    <property type="entry name" value="ENDOPLASMIC RETICULUM LECTIN 1"/>
    <property type="match status" value="1"/>
</dbReference>
<evidence type="ECO:0000256" key="2">
    <source>
        <dbReference type="ARBA" id="ARBA00009918"/>
    </source>
</evidence>
<comment type="similarity">
    <text evidence="2">Belongs to the OS-9 family.</text>
</comment>
<dbReference type="GO" id="GO:0005789">
    <property type="term" value="C:endoplasmic reticulum membrane"/>
    <property type="evidence" value="ECO:0007669"/>
    <property type="project" value="UniProtKB-SubCell"/>
</dbReference>
<evidence type="ECO:0000256" key="4">
    <source>
        <dbReference type="ARBA" id="ARBA00022729"/>
    </source>
</evidence>
<reference evidence="12" key="1">
    <citation type="submission" date="2014-09" db="EMBL/GenBank/DDBJ databases">
        <title>Draft genome sequence of an oleaginous Mucoromycotina fungus Mucor ambiguus NBRC6742.</title>
        <authorList>
            <person name="Takeda I."/>
            <person name="Yamane N."/>
            <person name="Morita T."/>
            <person name="Tamano K."/>
            <person name="Machida M."/>
            <person name="Baker S."/>
            <person name="Koike H."/>
        </authorList>
    </citation>
    <scope>NUCLEOTIDE SEQUENCE</scope>
    <source>
        <strain evidence="12">NBRC 6742</strain>
    </source>
</reference>
<feature type="domain" description="MRH" evidence="11">
    <location>
        <begin position="118"/>
        <end position="264"/>
    </location>
</feature>
<dbReference type="GO" id="GO:0030246">
    <property type="term" value="F:carbohydrate binding"/>
    <property type="evidence" value="ECO:0007669"/>
    <property type="project" value="UniProtKB-KW"/>
</dbReference>
<evidence type="ECO:0000256" key="10">
    <source>
        <dbReference type="SAM" id="SignalP"/>
    </source>
</evidence>
<evidence type="ECO:0000256" key="1">
    <source>
        <dbReference type="ARBA" id="ARBA00004367"/>
    </source>
</evidence>
<dbReference type="PANTHER" id="PTHR15414">
    <property type="entry name" value="OS-9-RELATED"/>
    <property type="match status" value="1"/>
</dbReference>
<keyword evidence="8" id="KW-0175">Coiled coil</keyword>
<evidence type="ECO:0000313" key="13">
    <source>
        <dbReference type="Proteomes" id="UP000053815"/>
    </source>
</evidence>
<dbReference type="PROSITE" id="PS51914">
    <property type="entry name" value="MRH"/>
    <property type="match status" value="1"/>
</dbReference>
<feature type="compositionally biased region" description="Basic and acidic residues" evidence="9">
    <location>
        <begin position="293"/>
        <end position="303"/>
    </location>
</feature>
<keyword evidence="13" id="KW-1185">Reference proteome</keyword>
<dbReference type="Pfam" id="PF07915">
    <property type="entry name" value="PRKCSH"/>
    <property type="match status" value="1"/>
</dbReference>
<dbReference type="AlphaFoldDB" id="A0A0C9MS12"/>
<dbReference type="GO" id="GO:0030968">
    <property type="term" value="P:endoplasmic reticulum unfolded protein response"/>
    <property type="evidence" value="ECO:0007669"/>
    <property type="project" value="InterPro"/>
</dbReference>
<feature type="region of interest" description="Disordered" evidence="9">
    <location>
        <begin position="291"/>
        <end position="330"/>
    </location>
</feature>
<evidence type="ECO:0000259" key="11">
    <source>
        <dbReference type="PROSITE" id="PS51914"/>
    </source>
</evidence>
<dbReference type="OrthoDB" id="448954at2759"/>
<evidence type="ECO:0000313" key="12">
    <source>
        <dbReference type="EMBL" id="GAN04823.1"/>
    </source>
</evidence>
<feature type="region of interest" description="Disordered" evidence="9">
    <location>
        <begin position="395"/>
        <end position="432"/>
    </location>
</feature>
<dbReference type="InterPro" id="IPR009011">
    <property type="entry name" value="Man6P_isomerase_rcpt-bd_dom_sf"/>
</dbReference>
<proteinExistence type="inferred from homology"/>
<dbReference type="GO" id="GO:0030970">
    <property type="term" value="P:retrograde protein transport, ER to cytosol"/>
    <property type="evidence" value="ECO:0007669"/>
    <property type="project" value="TreeGrafter"/>
</dbReference>
<comment type="subcellular location">
    <subcellularLocation>
        <location evidence="1">Endoplasmic reticulum membrane</location>
        <topology evidence="1">Peripheral membrane protein</topology>
        <orientation evidence="1">Lumenal side</orientation>
    </subcellularLocation>
</comment>
<evidence type="ECO:0000256" key="9">
    <source>
        <dbReference type="SAM" id="MobiDB-lite"/>
    </source>
</evidence>
<evidence type="ECO:0000256" key="8">
    <source>
        <dbReference type="SAM" id="Coils"/>
    </source>
</evidence>
<keyword evidence="5" id="KW-0430">Lectin</keyword>
<accession>A0A0C9MS12</accession>
<feature type="signal peptide" evidence="10">
    <location>
        <begin position="1"/>
        <end position="19"/>
    </location>
</feature>
<dbReference type="GO" id="GO:0005788">
    <property type="term" value="C:endoplasmic reticulum lumen"/>
    <property type="evidence" value="ECO:0007669"/>
    <property type="project" value="TreeGrafter"/>
</dbReference>
<sequence length="432" mass="49619">MAIVAKFFTIALALNLVQSSLQSHFIQDDILAFPRYKVVVTREKVSNTDVSLKHAESSSNTIMMTSSLGQPFSCIIPDVQVEQERLEREKEESTQEETEQDVNKIIEKGLELLEPIGSNCIRFFTSTHQYWAYEYCHNQYVRQFHVERSHDGKVEKEQETASFFLGLYPGLSKESLVNAEKKAVAATTKKEHARVKTELKKNGDQRYLVQKWGDGSRCDLTEKPRTIEVQYHCDLQGQDRVSSFVELSTCNYQIIISTPRLCEDMNLSHRHHIEPHKIKCRPVVSDQLIEQEQQEREREKEDINSDENQPLAEAEYQPPQTNEKEASGKELPQTDKALLEMISDLTEQINQLKLQMNAIPADTAHIRPDFSFFTLDDQGNVIPGADLAKLFATAKQQQQPQKQHITVNTEKKQPAKDQHENKQAYQQKYIAA</sequence>
<protein>
    <recommendedName>
        <fullName evidence="3">Protein OS-9 homolog</fullName>
    </recommendedName>
</protein>
<gene>
    <name evidence="12" type="ORF">MAM1_0074c04288</name>
</gene>
<dbReference type="STRING" id="91626.A0A0C9MS12"/>